<protein>
    <recommendedName>
        <fullName evidence="3">Iron hydrogenase large subunit C-terminal domain-containing protein</fullName>
    </recommendedName>
</protein>
<dbReference type="Proteomes" id="UP000031056">
    <property type="component" value="Unassembled WGS sequence"/>
</dbReference>
<proteinExistence type="inferred from homology"/>
<dbReference type="HOGENOM" id="CLU_683513_0_0_1"/>
<reference evidence="4 5" key="1">
    <citation type="journal article" date="2014" name="MBio">
        <title>The Ordospora colligata genome; evolution of extreme reduction in microsporidia and host-to-parasite horizontal gene transfer.</title>
        <authorList>
            <person name="Pombert J.-F."/>
            <person name="Haag K.L."/>
            <person name="Beidas S."/>
            <person name="Ebert D."/>
            <person name="Keeling P.J."/>
        </authorList>
    </citation>
    <scope>NUCLEOTIDE SEQUENCE [LARGE SCALE GENOMIC DNA]</scope>
    <source>
        <strain evidence="4 5">OC4</strain>
    </source>
</reference>
<dbReference type="InParanoid" id="A0A0B2UHE7"/>
<dbReference type="Pfam" id="PF02906">
    <property type="entry name" value="Fe_hyd_lg_C"/>
    <property type="match status" value="1"/>
</dbReference>
<dbReference type="InterPro" id="IPR004108">
    <property type="entry name" value="Fe_hydrogenase_lsu_C"/>
</dbReference>
<name>A0A0B2UHE7_9MICR</name>
<dbReference type="AlphaFoldDB" id="A0A0B2UHE7"/>
<feature type="domain" description="Iron hydrogenase large subunit C-terminal" evidence="3">
    <location>
        <begin position="59"/>
        <end position="304"/>
    </location>
</feature>
<dbReference type="GO" id="GO:0051539">
    <property type="term" value="F:4 iron, 4 sulfur cluster binding"/>
    <property type="evidence" value="ECO:0007669"/>
    <property type="project" value="UniProtKB-KW"/>
</dbReference>
<dbReference type="InterPro" id="IPR050340">
    <property type="entry name" value="Cytosolic_Fe-S_CAF"/>
</dbReference>
<comment type="similarity">
    <text evidence="1">Belongs to the NARF family.</text>
</comment>
<evidence type="ECO:0000313" key="5">
    <source>
        <dbReference type="Proteomes" id="UP000031056"/>
    </source>
</evidence>
<dbReference type="FunCoup" id="A0A0B2UHE7">
    <property type="interactions" value="22"/>
</dbReference>
<evidence type="ECO:0000313" key="4">
    <source>
        <dbReference type="EMBL" id="KHN70501.1"/>
    </source>
</evidence>
<evidence type="ECO:0000259" key="3">
    <source>
        <dbReference type="Pfam" id="PF02906"/>
    </source>
</evidence>
<evidence type="ECO:0000256" key="2">
    <source>
        <dbReference type="ARBA" id="ARBA00022485"/>
    </source>
</evidence>
<accession>A0A0B2UHE7</accession>
<dbReference type="RefSeq" id="XP_014564543.1">
    <property type="nucleotide sequence ID" value="XM_014709057.1"/>
</dbReference>
<dbReference type="OrthoDB" id="10253113at2759"/>
<keyword evidence="2" id="KW-0479">Metal-binding</keyword>
<organism evidence="4 5">
    <name type="scientific">Ordospora colligata OC4</name>
    <dbReference type="NCBI Taxonomy" id="1354746"/>
    <lineage>
        <taxon>Eukaryota</taxon>
        <taxon>Fungi</taxon>
        <taxon>Fungi incertae sedis</taxon>
        <taxon>Microsporidia</taxon>
        <taxon>Ordosporidae</taxon>
        <taxon>Ordospora</taxon>
    </lineage>
</organism>
<dbReference type="SUPFAM" id="SSF53920">
    <property type="entry name" value="Fe-only hydrogenase"/>
    <property type="match status" value="1"/>
</dbReference>
<keyword evidence="2" id="KW-0004">4Fe-4S</keyword>
<dbReference type="Gene3D" id="3.40.950.10">
    <property type="entry name" value="Fe-only Hydrogenase (Larger Subunit), Chain L, domain 3"/>
    <property type="match status" value="1"/>
</dbReference>
<keyword evidence="5" id="KW-1185">Reference proteome</keyword>
<dbReference type="InterPro" id="IPR009016">
    <property type="entry name" value="Fe_hydrogenase"/>
</dbReference>
<evidence type="ECO:0000256" key="1">
    <source>
        <dbReference type="ARBA" id="ARBA00006596"/>
    </source>
</evidence>
<keyword evidence="2" id="KW-0411">Iron-sulfur</keyword>
<comment type="caution">
    <text evidence="4">The sequence shown here is derived from an EMBL/GenBank/DDBJ whole genome shotgun (WGS) entry which is preliminary data.</text>
</comment>
<gene>
    <name evidence="4" type="ORF">M896_011550</name>
</gene>
<dbReference type="VEuPathDB" id="MicrosporidiaDB:M896_011550"/>
<dbReference type="PANTHER" id="PTHR11615">
    <property type="entry name" value="NITRATE, FORMATE, IRON DEHYDROGENASE"/>
    <property type="match status" value="1"/>
</dbReference>
<sequence length="362" mass="40794">MSFFDGIQKEGLGCIKESTTAKVSLDDCLACSGCVSTEELDVLTRDPSSAIDREAKTSFVISPQSKANIFDIYQSERINYRMFEKGLCVFLKNSFNVDQIVDTSYVRSKVYEEIYKEYLATEHLIVSSCPGVVTYVERTAPHLLEYLSRVKSPQQMAYSLVSRNKSVSVMPCQDKRLENGRDLVMFDAILTTKEFHSVLRSLSFDVFINEFDDECEVETHEMTQWNIGTSTGGYTEFVVGKECLSRLSVVKEGVVEHIVSSGDVLCQITGLENSINYFNASRANGPKYKMAEVFLCKGGCIAGPGQEGIGKTSTESYDRYGKEKHKMIYSIFGEEESIRGAMEQKREFAAVDMKRKTFKVDW</sequence>
<dbReference type="STRING" id="1354746.A0A0B2UHE7"/>
<dbReference type="Gene3D" id="3.40.50.1780">
    <property type="match status" value="1"/>
</dbReference>
<dbReference type="GeneID" id="26260998"/>
<dbReference type="EMBL" id="JOKQ01000001">
    <property type="protein sequence ID" value="KHN70501.1"/>
    <property type="molecule type" value="Genomic_DNA"/>
</dbReference>
<keyword evidence="2" id="KW-0408">Iron</keyword>